<dbReference type="InterPro" id="IPR011011">
    <property type="entry name" value="Znf_FYVE_PHD"/>
</dbReference>
<evidence type="ECO:0000313" key="2">
    <source>
        <dbReference type="EMBL" id="KAJ3665848.1"/>
    </source>
</evidence>
<dbReference type="AlphaFoldDB" id="A0AA38IYZ8"/>
<evidence type="ECO:0000313" key="3">
    <source>
        <dbReference type="Proteomes" id="UP001168821"/>
    </source>
</evidence>
<protein>
    <recommendedName>
        <fullName evidence="4">Zinc finger PHD-type domain-containing protein</fullName>
    </recommendedName>
</protein>
<dbReference type="PANTHER" id="PTHR37445:SF3">
    <property type="entry name" value="ZINC FINGER PHD-TYPE DOMAIN-CONTAINING PROTEIN"/>
    <property type="match status" value="1"/>
</dbReference>
<proteinExistence type="predicted"/>
<gene>
    <name evidence="2" type="ORF">Zmor_001315</name>
</gene>
<reference evidence="2" key="1">
    <citation type="journal article" date="2023" name="G3 (Bethesda)">
        <title>Whole genome assemblies of Zophobas morio and Tenebrio molitor.</title>
        <authorList>
            <person name="Kaur S."/>
            <person name="Stinson S.A."/>
            <person name="diCenzo G.C."/>
        </authorList>
    </citation>
    <scope>NUCLEOTIDE SEQUENCE</scope>
    <source>
        <strain evidence="2">QUZm001</strain>
    </source>
</reference>
<keyword evidence="3" id="KW-1185">Reference proteome</keyword>
<dbReference type="Gene3D" id="3.30.40.10">
    <property type="entry name" value="Zinc/RING finger domain, C3HC4 (zinc finger)"/>
    <property type="match status" value="1"/>
</dbReference>
<accession>A0AA38IYZ8</accession>
<evidence type="ECO:0000256" key="1">
    <source>
        <dbReference type="SAM" id="Coils"/>
    </source>
</evidence>
<dbReference type="Proteomes" id="UP001168821">
    <property type="component" value="Unassembled WGS sequence"/>
</dbReference>
<sequence length="251" mass="29114">MAESCSKCKKKCNESEKVQCDLCHLSIHYECAGISRNEKNVLALKNKKIHFFCDGCDIITIVGTLKSEMATLREEINTLKNELQHQKENNSPQGEHVGVDIRYENGEKLIEELQDRHQRSYNLIVFNIAESTGDTEQDKEQDDLNKVKNIIASTGITDPSNFECYRLGKFNEHIVRPLKLIFSSQKDPQRILNKYRPTNNVYINHDLTIRQRNISYNVRQEFRMRKANGEEDILLKYRGGIPSIVKKQIKN</sequence>
<dbReference type="PANTHER" id="PTHR37445">
    <property type="entry name" value="PROTEIN CBG24663"/>
    <property type="match status" value="1"/>
</dbReference>
<evidence type="ECO:0008006" key="4">
    <source>
        <dbReference type="Google" id="ProtNLM"/>
    </source>
</evidence>
<feature type="coiled-coil region" evidence="1">
    <location>
        <begin position="62"/>
        <end position="89"/>
    </location>
</feature>
<comment type="caution">
    <text evidence="2">The sequence shown here is derived from an EMBL/GenBank/DDBJ whole genome shotgun (WGS) entry which is preliminary data.</text>
</comment>
<dbReference type="EMBL" id="JALNTZ010000001">
    <property type="protein sequence ID" value="KAJ3665848.1"/>
    <property type="molecule type" value="Genomic_DNA"/>
</dbReference>
<name>A0AA38IYZ8_9CUCU</name>
<organism evidence="2 3">
    <name type="scientific">Zophobas morio</name>
    <dbReference type="NCBI Taxonomy" id="2755281"/>
    <lineage>
        <taxon>Eukaryota</taxon>
        <taxon>Metazoa</taxon>
        <taxon>Ecdysozoa</taxon>
        <taxon>Arthropoda</taxon>
        <taxon>Hexapoda</taxon>
        <taxon>Insecta</taxon>
        <taxon>Pterygota</taxon>
        <taxon>Neoptera</taxon>
        <taxon>Endopterygota</taxon>
        <taxon>Coleoptera</taxon>
        <taxon>Polyphaga</taxon>
        <taxon>Cucujiformia</taxon>
        <taxon>Tenebrionidae</taxon>
        <taxon>Zophobas</taxon>
    </lineage>
</organism>
<keyword evidence="1" id="KW-0175">Coiled coil</keyword>
<dbReference type="InterPro" id="IPR013083">
    <property type="entry name" value="Znf_RING/FYVE/PHD"/>
</dbReference>
<dbReference type="SUPFAM" id="SSF57903">
    <property type="entry name" value="FYVE/PHD zinc finger"/>
    <property type="match status" value="1"/>
</dbReference>